<evidence type="ECO:0000256" key="11">
    <source>
        <dbReference type="ARBA" id="ARBA00049338"/>
    </source>
</evidence>
<dbReference type="CDD" id="cd02079">
    <property type="entry name" value="P-type_ATPase_HM"/>
    <property type="match status" value="1"/>
</dbReference>
<keyword evidence="9 12" id="KW-0472">Membrane</keyword>
<evidence type="ECO:0000313" key="14">
    <source>
        <dbReference type="EMBL" id="MDT2736129.1"/>
    </source>
</evidence>
<sequence length="638" mass="68556">MKFQKKILAHKTVLTFINAFFIVSAVAAKFLFQQTVIYDIGMVLASVCGVLPIAIQAYQAAKVKVVSIDLLVTIAVIGAFVIGEYNESAIVTFLFLLGHLLEQKTLEHTRSAIQKLVKLAPATAWKLIENKAEEVAIEEVAVGDQLLVKTGAQVPVDGVVSEGTGYLNEAAVTGEAKSVYKEKKDQVFAGTILENGTLKIEAQRVGEDTTFGKIIELVEEAQDSKSSAERFIDRFAKYYTPLILVLALLTGLMTKDIRLAITILVLGCPGALIIGVPVSNVAGIGNGAKNGILIKGSEVMATFSRVETIVFDKTGTITNGKPSVAFAKFYEDQTIDYLSLTAAIEGESDHPLGQAIVDYAQQQGRKQSIAINVSDTVVVKGKGMTATADGILLTLGNRSLMEEAAVSLTTEIEQTEKALQLQGNSVVFVAAEKQVVALFGIKDQVRPGVAQTLAALKSNGIKRLIMLSGDNQTTAEIVGKELGLSEVHGELLPEEKAAFIRRLQAAGEVVAFVGDGINDSPSIALADIGIAMGGGTDVAVETSDVVLIQSKFENLIHAYRLTKKTVRNMKENIAIAIGTVLFLLIGLIFGYVYMASGMFFHELSILIVIINGMRLLSYHPKSSKLDINQFVQMEETVE</sequence>
<feature type="transmembrane region" description="Helical" evidence="12">
    <location>
        <begin position="12"/>
        <end position="31"/>
    </location>
</feature>
<keyword evidence="8" id="KW-0813">Transport</keyword>
<proteinExistence type="inferred from homology"/>
<dbReference type="Pfam" id="PF00122">
    <property type="entry name" value="E1-E2_ATPase"/>
    <property type="match status" value="1"/>
</dbReference>
<dbReference type="Gene3D" id="2.70.150.10">
    <property type="entry name" value="Calcium-transporting ATPase, cytoplasmic transduction domain A"/>
    <property type="match status" value="1"/>
</dbReference>
<dbReference type="EMBL" id="JARQAI010000002">
    <property type="protein sequence ID" value="MDT2736129.1"/>
    <property type="molecule type" value="Genomic_DNA"/>
</dbReference>
<dbReference type="InterPro" id="IPR008250">
    <property type="entry name" value="ATPase_P-typ_transduc_dom_A_sf"/>
</dbReference>
<dbReference type="InterPro" id="IPR023298">
    <property type="entry name" value="ATPase_P-typ_TM_dom_sf"/>
</dbReference>
<organism evidence="14 15">
    <name type="scientific">Enterococcus pseudoavium</name>
    <dbReference type="NCBI Taxonomy" id="44007"/>
    <lineage>
        <taxon>Bacteria</taxon>
        <taxon>Bacillati</taxon>
        <taxon>Bacillota</taxon>
        <taxon>Bacilli</taxon>
        <taxon>Lactobacillales</taxon>
        <taxon>Enterococcaceae</taxon>
        <taxon>Enterococcus</taxon>
    </lineage>
</organism>
<dbReference type="PANTHER" id="PTHR48085">
    <property type="entry name" value="CADMIUM/ZINC-TRANSPORTING ATPASE HMA2-RELATED"/>
    <property type="match status" value="1"/>
</dbReference>
<dbReference type="SUPFAM" id="SSF81665">
    <property type="entry name" value="Calcium ATPase, transmembrane domain M"/>
    <property type="match status" value="1"/>
</dbReference>
<keyword evidence="3" id="KW-0104">Cadmium</keyword>
<dbReference type="PANTHER" id="PTHR48085:SF5">
    <property type="entry name" value="CADMIUM_ZINC-TRANSPORTING ATPASE HMA4-RELATED"/>
    <property type="match status" value="1"/>
</dbReference>
<accession>A0AAE4L2U2</accession>
<dbReference type="InterPro" id="IPR018303">
    <property type="entry name" value="ATPase_P-typ_P_site"/>
</dbReference>
<dbReference type="InterPro" id="IPR036412">
    <property type="entry name" value="HAD-like_sf"/>
</dbReference>
<feature type="transmembrane region" description="Helical" evidence="12">
    <location>
        <begin position="259"/>
        <end position="285"/>
    </location>
</feature>
<dbReference type="Pfam" id="PF00702">
    <property type="entry name" value="Hydrolase"/>
    <property type="match status" value="1"/>
</dbReference>
<reference evidence="14" key="1">
    <citation type="submission" date="2023-03" db="EMBL/GenBank/DDBJ databases">
        <authorList>
            <person name="Shen W."/>
            <person name="Cai J."/>
        </authorList>
    </citation>
    <scope>NUCLEOTIDE SEQUENCE</scope>
    <source>
        <strain evidence="14">P69-2</strain>
    </source>
</reference>
<keyword evidence="8" id="KW-0406">Ion transport</keyword>
<evidence type="ECO:0000256" key="6">
    <source>
        <dbReference type="ARBA" id="ARBA00022967"/>
    </source>
</evidence>
<dbReference type="SUPFAM" id="SSF56784">
    <property type="entry name" value="HAD-like"/>
    <property type="match status" value="1"/>
</dbReference>
<dbReference type="InterPro" id="IPR023299">
    <property type="entry name" value="ATPase_P-typ_cyto_dom_N"/>
</dbReference>
<dbReference type="PRINTS" id="PR00120">
    <property type="entry name" value="HATPASE"/>
</dbReference>
<dbReference type="Gene3D" id="3.40.1110.10">
    <property type="entry name" value="Calcium-transporting ATPase, cytoplasmic domain N"/>
    <property type="match status" value="1"/>
</dbReference>
<evidence type="ECO:0000256" key="8">
    <source>
        <dbReference type="ARBA" id="ARBA00023065"/>
    </source>
</evidence>
<comment type="catalytic activity">
    <reaction evidence="11">
        <text>Cd(2+)(in) + ATP + H2O = Cd(2+)(out) + ADP + phosphate + H(+)</text>
        <dbReference type="Rhea" id="RHEA:12132"/>
        <dbReference type="ChEBI" id="CHEBI:15377"/>
        <dbReference type="ChEBI" id="CHEBI:15378"/>
        <dbReference type="ChEBI" id="CHEBI:30616"/>
        <dbReference type="ChEBI" id="CHEBI:43474"/>
        <dbReference type="ChEBI" id="CHEBI:48775"/>
        <dbReference type="ChEBI" id="CHEBI:456216"/>
        <dbReference type="EC" id="7.2.2.21"/>
    </reaction>
</comment>
<dbReference type="SFLD" id="SFLDF00027">
    <property type="entry name" value="p-type_atpase"/>
    <property type="match status" value="1"/>
</dbReference>
<evidence type="ECO:0000256" key="4">
    <source>
        <dbReference type="ARBA" id="ARBA00022692"/>
    </source>
</evidence>
<dbReference type="RefSeq" id="WP_311796561.1">
    <property type="nucleotide sequence ID" value="NZ_JARQAI010000002.1"/>
</dbReference>
<evidence type="ECO:0000256" key="1">
    <source>
        <dbReference type="ARBA" id="ARBA00004651"/>
    </source>
</evidence>
<keyword evidence="7 12" id="KW-1133">Transmembrane helix</keyword>
<dbReference type="InterPro" id="IPR001757">
    <property type="entry name" value="P_typ_ATPase"/>
</dbReference>
<keyword evidence="5 12" id="KW-0479">Metal-binding</keyword>
<dbReference type="Gene3D" id="3.40.50.1000">
    <property type="entry name" value="HAD superfamily/HAD-like"/>
    <property type="match status" value="1"/>
</dbReference>
<keyword evidence="12" id="KW-0067">ATP-binding</keyword>
<protein>
    <recommendedName>
        <fullName evidence="10">Cd(2+)-exporting ATPase</fullName>
        <ecNumber evidence="10">7.2.2.21</ecNumber>
    </recommendedName>
</protein>
<dbReference type="GO" id="GO:0005524">
    <property type="term" value="F:ATP binding"/>
    <property type="evidence" value="ECO:0007669"/>
    <property type="project" value="UniProtKB-UniRule"/>
</dbReference>
<dbReference type="SFLD" id="SFLDS00003">
    <property type="entry name" value="Haloacid_Dehalogenase"/>
    <property type="match status" value="1"/>
</dbReference>
<evidence type="ECO:0000256" key="12">
    <source>
        <dbReference type="RuleBase" id="RU362081"/>
    </source>
</evidence>
<dbReference type="EC" id="7.2.2.21" evidence="10"/>
<evidence type="ECO:0000256" key="7">
    <source>
        <dbReference type="ARBA" id="ARBA00022989"/>
    </source>
</evidence>
<dbReference type="InterPro" id="IPR059000">
    <property type="entry name" value="ATPase_P-type_domA"/>
</dbReference>
<dbReference type="Proteomes" id="UP001180842">
    <property type="component" value="Unassembled WGS sequence"/>
</dbReference>
<dbReference type="InterPro" id="IPR044492">
    <property type="entry name" value="P_typ_ATPase_HD_dom"/>
</dbReference>
<evidence type="ECO:0000256" key="5">
    <source>
        <dbReference type="ARBA" id="ARBA00022723"/>
    </source>
</evidence>
<dbReference type="SUPFAM" id="SSF81653">
    <property type="entry name" value="Calcium ATPase, transduction domain A"/>
    <property type="match status" value="1"/>
</dbReference>
<comment type="caution">
    <text evidence="14">The sequence shown here is derived from an EMBL/GenBank/DDBJ whole genome shotgun (WGS) entry which is preliminary data.</text>
</comment>
<gene>
    <name evidence="14" type="ORF">P7H00_03125</name>
</gene>
<dbReference type="NCBIfam" id="TIGR01511">
    <property type="entry name" value="ATPase-IB1_Cu"/>
    <property type="match status" value="1"/>
</dbReference>
<evidence type="ECO:0000256" key="2">
    <source>
        <dbReference type="ARBA" id="ARBA00006024"/>
    </source>
</evidence>
<evidence type="ECO:0000256" key="9">
    <source>
        <dbReference type="ARBA" id="ARBA00023136"/>
    </source>
</evidence>
<feature type="transmembrane region" description="Helical" evidence="12">
    <location>
        <begin position="573"/>
        <end position="593"/>
    </location>
</feature>
<dbReference type="PRINTS" id="PR00119">
    <property type="entry name" value="CATATPASE"/>
</dbReference>
<feature type="transmembrane region" description="Helical" evidence="12">
    <location>
        <begin position="599"/>
        <end position="616"/>
    </location>
</feature>
<dbReference type="PROSITE" id="PS01229">
    <property type="entry name" value="COF_2"/>
    <property type="match status" value="1"/>
</dbReference>
<keyword evidence="12" id="KW-1003">Cell membrane</keyword>
<evidence type="ECO:0000313" key="15">
    <source>
        <dbReference type="Proteomes" id="UP001180842"/>
    </source>
</evidence>
<dbReference type="GO" id="GO:0016887">
    <property type="term" value="F:ATP hydrolysis activity"/>
    <property type="evidence" value="ECO:0007669"/>
    <property type="project" value="InterPro"/>
</dbReference>
<name>A0AAE4L2U2_9ENTE</name>
<evidence type="ECO:0000256" key="3">
    <source>
        <dbReference type="ARBA" id="ARBA00022539"/>
    </source>
</evidence>
<comment type="subcellular location">
    <subcellularLocation>
        <location evidence="1">Cell membrane</location>
        <topology evidence="1">Multi-pass membrane protein</topology>
    </subcellularLocation>
</comment>
<dbReference type="PROSITE" id="PS00154">
    <property type="entry name" value="ATPASE_E1_E2"/>
    <property type="match status" value="1"/>
</dbReference>
<dbReference type="InterPro" id="IPR027256">
    <property type="entry name" value="P-typ_ATPase_IB"/>
</dbReference>
<evidence type="ECO:0000256" key="10">
    <source>
        <dbReference type="ARBA" id="ARBA00039103"/>
    </source>
</evidence>
<dbReference type="NCBIfam" id="TIGR01525">
    <property type="entry name" value="ATPase-IB_hvy"/>
    <property type="match status" value="1"/>
</dbReference>
<feature type="transmembrane region" description="Helical" evidence="12">
    <location>
        <begin position="235"/>
        <end position="253"/>
    </location>
</feature>
<dbReference type="GO" id="GO:0008551">
    <property type="term" value="F:P-type cadmium transporter activity"/>
    <property type="evidence" value="ECO:0007669"/>
    <property type="project" value="UniProtKB-EC"/>
</dbReference>
<dbReference type="NCBIfam" id="TIGR01494">
    <property type="entry name" value="ATPase_P-type"/>
    <property type="match status" value="1"/>
</dbReference>
<evidence type="ECO:0000259" key="13">
    <source>
        <dbReference type="Pfam" id="PF00122"/>
    </source>
</evidence>
<keyword evidence="12" id="KW-0547">Nucleotide-binding</keyword>
<keyword evidence="6" id="KW-1278">Translocase</keyword>
<feature type="domain" description="P-type ATPase A" evidence="13">
    <location>
        <begin position="119"/>
        <end position="219"/>
    </location>
</feature>
<keyword evidence="4 12" id="KW-0812">Transmembrane</keyword>
<dbReference type="InterPro" id="IPR023214">
    <property type="entry name" value="HAD_sf"/>
</dbReference>
<dbReference type="FunFam" id="2.70.150.10:FF:000002">
    <property type="entry name" value="Copper-transporting ATPase 1, putative"/>
    <property type="match status" value="1"/>
</dbReference>
<dbReference type="GO" id="GO:0046872">
    <property type="term" value="F:metal ion binding"/>
    <property type="evidence" value="ECO:0007669"/>
    <property type="project" value="UniProtKB-KW"/>
</dbReference>
<feature type="transmembrane region" description="Helical" evidence="12">
    <location>
        <begin position="37"/>
        <end position="58"/>
    </location>
</feature>
<comment type="similarity">
    <text evidence="2 12">Belongs to the cation transport ATPase (P-type) (TC 3.A.3) family. Type IB subfamily.</text>
</comment>
<dbReference type="AlphaFoldDB" id="A0AAE4L2U2"/>
<dbReference type="SFLD" id="SFLDG00002">
    <property type="entry name" value="C1.7:_P-type_atpase_like"/>
    <property type="match status" value="1"/>
</dbReference>
<dbReference type="GO" id="GO:0005886">
    <property type="term" value="C:plasma membrane"/>
    <property type="evidence" value="ECO:0007669"/>
    <property type="project" value="UniProtKB-SubCell"/>
</dbReference>
<dbReference type="InterPro" id="IPR051014">
    <property type="entry name" value="Cation_Transport_ATPase_IB"/>
</dbReference>